<dbReference type="SUPFAM" id="SSF52091">
    <property type="entry name" value="SpoIIaa-like"/>
    <property type="match status" value="1"/>
</dbReference>
<dbReference type="EMBL" id="CP022983">
    <property type="protein sequence ID" value="ASV68155.1"/>
    <property type="molecule type" value="Genomic_DNA"/>
</dbReference>
<dbReference type="Gene3D" id="3.30.450.40">
    <property type="match status" value="1"/>
</dbReference>
<reference evidence="3 4" key="1">
    <citation type="submission" date="2017-08" db="EMBL/GenBank/DDBJ databases">
        <title>Complete Genome Sequence of Bacillus kochii Oregon-R-modENCODE STRAIN BDGP4, isolated from Drosophila melanogaster gut.</title>
        <authorList>
            <person name="Wan K.H."/>
            <person name="Yu C."/>
            <person name="Park S."/>
            <person name="Hammonds A.S."/>
            <person name="Booth B.W."/>
            <person name="Celniker S.E."/>
        </authorList>
    </citation>
    <scope>NUCLEOTIDE SEQUENCE [LARGE SCALE GENOMIC DNA]</scope>
    <source>
        <strain evidence="3 4">BDGP4</strain>
    </source>
</reference>
<accession>A0A248TJ22</accession>
<dbReference type="PANTHER" id="PTHR33745">
    <property type="entry name" value="RSBT ANTAGONIST PROTEIN RSBS-RELATED"/>
    <property type="match status" value="1"/>
</dbReference>
<keyword evidence="4" id="KW-1185">Reference proteome</keyword>
<gene>
    <name evidence="3" type="ORF">CKF48_12990</name>
</gene>
<organism evidence="3 4">
    <name type="scientific">Cytobacillus kochii</name>
    <dbReference type="NCBI Taxonomy" id="859143"/>
    <lineage>
        <taxon>Bacteria</taxon>
        <taxon>Bacillati</taxon>
        <taxon>Bacillota</taxon>
        <taxon>Bacilli</taxon>
        <taxon>Bacillales</taxon>
        <taxon>Bacillaceae</taxon>
        <taxon>Cytobacillus</taxon>
    </lineage>
</organism>
<evidence type="ECO:0000313" key="4">
    <source>
        <dbReference type="Proteomes" id="UP000215137"/>
    </source>
</evidence>
<dbReference type="SUPFAM" id="SSF55781">
    <property type="entry name" value="GAF domain-like"/>
    <property type="match status" value="1"/>
</dbReference>
<dbReference type="InterPro" id="IPR002645">
    <property type="entry name" value="STAS_dom"/>
</dbReference>
<sequence>MISKVKDKTVYQSLVDTSTKLFELLTKNLDVNSAYIAKKVGNKMTVINSYNKVEFIIPDDIAVDYQESNCKLVLENNEPAKTVMNLMADEETKKRKITDELGVKAFIGVPLNRPDGSNFGTLCLMDKDEKTFTNEQVEMVQSIADVLSYIIELDDLYEDIDLLSVPIIPISKGIAILALQGNVNDKRERKILEDTLNYTLSHKISSFLIDLSEMQISNYEFSDALNRLVSALKLMGVKVMLSGIPTALASSTRMRDQFQDLEVTFVRSIEDGLKKLGYQIVEREEEQ</sequence>
<dbReference type="OrthoDB" id="1120027at2"/>
<dbReference type="InterPro" id="IPR036513">
    <property type="entry name" value="STAS_dom_sf"/>
</dbReference>
<proteinExistence type="predicted"/>
<feature type="domain" description="STAS" evidence="2">
    <location>
        <begin position="168"/>
        <end position="250"/>
    </location>
</feature>
<dbReference type="Proteomes" id="UP000215137">
    <property type="component" value="Chromosome"/>
</dbReference>
<dbReference type="AlphaFoldDB" id="A0A248TJ22"/>
<feature type="domain" description="GAF" evidence="1">
    <location>
        <begin position="67"/>
        <end position="148"/>
    </location>
</feature>
<dbReference type="RefSeq" id="WP_095371725.1">
    <property type="nucleotide sequence ID" value="NZ_CP022983.1"/>
</dbReference>
<dbReference type="Pfam" id="PF01740">
    <property type="entry name" value="STAS"/>
    <property type="match status" value="1"/>
</dbReference>
<protein>
    <submittedName>
        <fullName evidence="3">Uncharacterized protein</fullName>
    </submittedName>
</protein>
<dbReference type="KEGG" id="bko:CKF48_12990"/>
<dbReference type="Pfam" id="PF01590">
    <property type="entry name" value="GAF"/>
    <property type="match status" value="1"/>
</dbReference>
<name>A0A248TJ22_9BACI</name>
<evidence type="ECO:0000259" key="1">
    <source>
        <dbReference type="Pfam" id="PF01590"/>
    </source>
</evidence>
<dbReference type="CDD" id="cd07041">
    <property type="entry name" value="STAS_RsbR_RsbS_like"/>
    <property type="match status" value="1"/>
</dbReference>
<evidence type="ECO:0000313" key="3">
    <source>
        <dbReference type="EMBL" id="ASV68155.1"/>
    </source>
</evidence>
<dbReference type="InterPro" id="IPR051932">
    <property type="entry name" value="Bact_StressResp_Reg"/>
</dbReference>
<evidence type="ECO:0000259" key="2">
    <source>
        <dbReference type="Pfam" id="PF01740"/>
    </source>
</evidence>
<dbReference type="InterPro" id="IPR029016">
    <property type="entry name" value="GAF-like_dom_sf"/>
</dbReference>
<dbReference type="InterPro" id="IPR003018">
    <property type="entry name" value="GAF"/>
</dbReference>
<dbReference type="Gene3D" id="3.30.750.24">
    <property type="entry name" value="STAS domain"/>
    <property type="match status" value="1"/>
</dbReference>